<accession>A0A7G9L1D6</accession>
<organism evidence="1 2">
    <name type="scientific">Sphingomonas sabuli</name>
    <dbReference type="NCBI Taxonomy" id="2764186"/>
    <lineage>
        <taxon>Bacteria</taxon>
        <taxon>Pseudomonadati</taxon>
        <taxon>Pseudomonadota</taxon>
        <taxon>Alphaproteobacteria</taxon>
        <taxon>Sphingomonadales</taxon>
        <taxon>Sphingomonadaceae</taxon>
        <taxon>Sphingomonas</taxon>
    </lineage>
</organism>
<protein>
    <submittedName>
        <fullName evidence="1">Uncharacterized protein</fullName>
    </submittedName>
</protein>
<evidence type="ECO:0000313" key="2">
    <source>
        <dbReference type="Proteomes" id="UP000515861"/>
    </source>
</evidence>
<dbReference type="RefSeq" id="WP_187479390.1">
    <property type="nucleotide sequence ID" value="NZ_CP060697.1"/>
</dbReference>
<keyword evidence="2" id="KW-1185">Reference proteome</keyword>
<dbReference type="AlphaFoldDB" id="A0A7G9L1D6"/>
<sequence>MASLPIQLPQSQYNEAPRSAAADMVGKALPVRFSALEWSVVAMAEKDQLSSIREPGRVSRAINTVFGIKPANRLANDRLESLRRVAVLAWRYRWNVAKSAMSDFYASGFTPDHFELLQRSIAQAFAQRTRKTVR</sequence>
<name>A0A7G9L1D6_9SPHN</name>
<dbReference type="KEGG" id="ssau:H8M03_10520"/>
<gene>
    <name evidence="1" type="ORF">H8M03_10520</name>
</gene>
<dbReference type="EMBL" id="CP060697">
    <property type="protein sequence ID" value="QNM82435.1"/>
    <property type="molecule type" value="Genomic_DNA"/>
</dbReference>
<proteinExistence type="predicted"/>
<evidence type="ECO:0000313" key="1">
    <source>
        <dbReference type="EMBL" id="QNM82435.1"/>
    </source>
</evidence>
<reference evidence="1 2" key="1">
    <citation type="submission" date="2020-08" db="EMBL/GenBank/DDBJ databases">
        <title>Sphingomonas sp. sand1-3 16S ribosomal RNA gene Genome sequencing and assembly.</title>
        <authorList>
            <person name="Kang M."/>
        </authorList>
    </citation>
    <scope>NUCLEOTIDE SEQUENCE [LARGE SCALE GENOMIC DNA]</scope>
    <source>
        <strain evidence="2">sand1-3</strain>
    </source>
</reference>
<dbReference type="Proteomes" id="UP000515861">
    <property type="component" value="Chromosome"/>
</dbReference>